<organism evidence="2 3">
    <name type="scientific">Candidatus Magnetaquiglobus chichijimensis</name>
    <dbReference type="NCBI Taxonomy" id="3141448"/>
    <lineage>
        <taxon>Bacteria</taxon>
        <taxon>Pseudomonadati</taxon>
        <taxon>Pseudomonadota</taxon>
        <taxon>Magnetococcia</taxon>
        <taxon>Magnetococcales</taxon>
        <taxon>Candidatus Magnetaquicoccaceae</taxon>
        <taxon>Candidatus Magnetaquiglobus</taxon>
    </lineage>
</organism>
<gene>
    <name evidence="2" type="ORF">SIID45300_02775</name>
</gene>
<dbReference type="InterPro" id="IPR037523">
    <property type="entry name" value="VOC_core"/>
</dbReference>
<name>A0ABQ0CC02_9PROT</name>
<comment type="caution">
    <text evidence="2">The sequence shown here is derived from an EMBL/GenBank/DDBJ whole genome shotgun (WGS) entry which is preliminary data.</text>
</comment>
<dbReference type="EMBL" id="BAAFGK010000005">
    <property type="protein sequence ID" value="GAB0058426.1"/>
    <property type="molecule type" value="Genomic_DNA"/>
</dbReference>
<dbReference type="SUPFAM" id="SSF54593">
    <property type="entry name" value="Glyoxalase/Bleomycin resistance protein/Dihydroxybiphenyl dioxygenase"/>
    <property type="match status" value="1"/>
</dbReference>
<dbReference type="PROSITE" id="PS51819">
    <property type="entry name" value="VOC"/>
    <property type="match status" value="1"/>
</dbReference>
<evidence type="ECO:0000313" key="2">
    <source>
        <dbReference type="EMBL" id="GAB0058426.1"/>
    </source>
</evidence>
<dbReference type="Pfam" id="PF00903">
    <property type="entry name" value="Glyoxalase"/>
    <property type="match status" value="1"/>
</dbReference>
<dbReference type="Proteomes" id="UP001628193">
    <property type="component" value="Unassembled WGS sequence"/>
</dbReference>
<proteinExistence type="predicted"/>
<dbReference type="InterPro" id="IPR004360">
    <property type="entry name" value="Glyas_Fos-R_dOase_dom"/>
</dbReference>
<dbReference type="RefSeq" id="WP_420906147.1">
    <property type="nucleotide sequence ID" value="NZ_BAAFGK010000005.1"/>
</dbReference>
<feature type="domain" description="VOC" evidence="1">
    <location>
        <begin position="6"/>
        <end position="134"/>
    </location>
</feature>
<sequence length="213" mass="24152">MSFYTGIHHAAFATRDITLTTRFWRDLLGMPLVYCYGQPGYRQYFFHIHDSGYISFFEWEEVTAIPLKRHGQPVRGPFGFDHLSIGVHDREALWALMSKLDGAGFPVSDVIDHGCFYSIYSYDPNGIAVEFTWHLPGLDLIANPVMRDEKGARLCQVSAPVEGQWPEPVPILPEERIVVDGEGKELFEGLRPTHDAEMACLAESLFREMSDPS</sequence>
<keyword evidence="3" id="KW-1185">Reference proteome</keyword>
<evidence type="ECO:0000313" key="3">
    <source>
        <dbReference type="Proteomes" id="UP001628193"/>
    </source>
</evidence>
<accession>A0ABQ0CC02</accession>
<reference evidence="2 3" key="1">
    <citation type="submission" date="2024-09" db="EMBL/GenBank/DDBJ databases">
        <title>Draft genome sequence of Candidatus Magnetaquicoccaceae bacterium FCR-1.</title>
        <authorList>
            <person name="Shimoshige H."/>
            <person name="Shimamura S."/>
            <person name="Taoka A."/>
            <person name="Kobayashi H."/>
            <person name="Maekawa T."/>
        </authorList>
    </citation>
    <scope>NUCLEOTIDE SEQUENCE [LARGE SCALE GENOMIC DNA]</scope>
    <source>
        <strain evidence="2 3">FCR-1</strain>
    </source>
</reference>
<dbReference type="InterPro" id="IPR029068">
    <property type="entry name" value="Glyas_Bleomycin-R_OHBP_Dase"/>
</dbReference>
<dbReference type="CDD" id="cd06587">
    <property type="entry name" value="VOC"/>
    <property type="match status" value="1"/>
</dbReference>
<dbReference type="Gene3D" id="3.10.180.10">
    <property type="entry name" value="2,3-Dihydroxybiphenyl 1,2-Dioxygenase, domain 1"/>
    <property type="match status" value="1"/>
</dbReference>
<evidence type="ECO:0000259" key="1">
    <source>
        <dbReference type="PROSITE" id="PS51819"/>
    </source>
</evidence>
<protein>
    <recommendedName>
        <fullName evidence="1">VOC domain-containing protein</fullName>
    </recommendedName>
</protein>